<reference evidence="2" key="1">
    <citation type="submission" date="2015-05" db="EMBL/GenBank/DDBJ databases">
        <authorList>
            <person name="Wang D.B."/>
            <person name="Wang M."/>
        </authorList>
    </citation>
    <scope>NUCLEOTIDE SEQUENCE</scope>
    <source>
        <strain evidence="2">36-1</strain>
    </source>
</reference>
<evidence type="ECO:0000313" key="2">
    <source>
        <dbReference type="EMBL" id="PWI71672.1"/>
    </source>
</evidence>
<evidence type="ECO:0000313" key="3">
    <source>
        <dbReference type="Proteomes" id="UP000245956"/>
    </source>
</evidence>
<dbReference type="Proteomes" id="UP001287286">
    <property type="component" value="Unassembled WGS sequence"/>
</dbReference>
<name>A0A2U3EB08_PURLI</name>
<accession>A0A2U3EB08</accession>
<sequence length="311" mass="34960">MATLLQNVQLLTKTWVLFADRFGFWLKPKPKSKPISILNLPCELLFMIDETLAGRLVASRCLSYNEHIKYLIHLSHDLPTKWVCEECVKLHDFATDDGPRTPWQTSCPRRWRRLAEGTAFLRSQCFAPHHRHVQMALKHSRLGSVSERHLRHVKGRMAPSIKVCVFLYAHILEPALSTHFVTVPSIGQGRFLMLTAWIYDNGEWNHGVDARGHLHCEGVEVQEPAIGIRNTRATAMLKPSGTADGYCDRCSADFTISFTPDTTVIMAWTDLGLRWPARIHTGGTSSQEPAAGDDARCTTGCMAAMGISARW</sequence>
<organism evidence="2 3">
    <name type="scientific">Purpureocillium lilacinum</name>
    <name type="common">Paecilomyces lilacinus</name>
    <dbReference type="NCBI Taxonomy" id="33203"/>
    <lineage>
        <taxon>Eukaryota</taxon>
        <taxon>Fungi</taxon>
        <taxon>Dikarya</taxon>
        <taxon>Ascomycota</taxon>
        <taxon>Pezizomycotina</taxon>
        <taxon>Sordariomycetes</taxon>
        <taxon>Hypocreomycetidae</taxon>
        <taxon>Hypocreales</taxon>
        <taxon>Ophiocordycipitaceae</taxon>
        <taxon>Purpureocillium</taxon>
    </lineage>
</organism>
<comment type="caution">
    <text evidence="2">The sequence shown here is derived from an EMBL/GenBank/DDBJ whole genome shotgun (WGS) entry which is preliminary data.</text>
</comment>
<dbReference type="EMBL" id="LCWV01000007">
    <property type="protein sequence ID" value="PWI71672.1"/>
    <property type="molecule type" value="Genomic_DNA"/>
</dbReference>
<dbReference type="EMBL" id="JAWRVI010000020">
    <property type="protein sequence ID" value="KAK4089406.1"/>
    <property type="molecule type" value="Genomic_DNA"/>
</dbReference>
<gene>
    <name evidence="2" type="ORF">PCL_11766</name>
    <name evidence="1" type="ORF">Purlil1_6395</name>
</gene>
<proteinExistence type="predicted"/>
<dbReference type="Proteomes" id="UP000245956">
    <property type="component" value="Unassembled WGS sequence"/>
</dbReference>
<reference evidence="2 3" key="2">
    <citation type="journal article" date="2016" name="Front. Microbiol.">
        <title>Genome and transcriptome sequences reveal the specific parasitism of the nematophagous Purpureocillium lilacinum 36-1.</title>
        <authorList>
            <person name="Xie J."/>
            <person name="Li S."/>
            <person name="Mo C."/>
            <person name="Xiao X."/>
            <person name="Peng D."/>
            <person name="Wang G."/>
            <person name="Xiao Y."/>
        </authorList>
    </citation>
    <scope>NUCLEOTIDE SEQUENCE [LARGE SCALE GENOMIC DNA]</scope>
    <source>
        <strain evidence="2 3">36-1</strain>
    </source>
</reference>
<dbReference type="AlphaFoldDB" id="A0A2U3EB08"/>
<evidence type="ECO:0000313" key="1">
    <source>
        <dbReference type="EMBL" id="KAK4089406.1"/>
    </source>
</evidence>
<reference evidence="1 4" key="4">
    <citation type="journal article" date="2024" name="Microbiol. Resour. Announc.">
        <title>Genome annotations for the ascomycete fungi Trichoderma harzianum, Trichoderma aggressivum, and Purpureocillium lilacinum.</title>
        <authorList>
            <person name="Beijen E.P.W."/>
            <person name="Ohm R.A."/>
        </authorList>
    </citation>
    <scope>NUCLEOTIDE SEQUENCE [LARGE SCALE GENOMIC DNA]</scope>
    <source>
        <strain evidence="1 4">CBS 150709</strain>
    </source>
</reference>
<reference evidence="1" key="3">
    <citation type="submission" date="2023-11" db="EMBL/GenBank/DDBJ databases">
        <authorList>
            <person name="Beijen E."/>
            <person name="Ohm R.A."/>
        </authorList>
    </citation>
    <scope>NUCLEOTIDE SEQUENCE</scope>
    <source>
        <strain evidence="1">CBS 150709</strain>
    </source>
</reference>
<keyword evidence="4" id="KW-1185">Reference proteome</keyword>
<evidence type="ECO:0000313" key="4">
    <source>
        <dbReference type="Proteomes" id="UP001287286"/>
    </source>
</evidence>
<protein>
    <submittedName>
        <fullName evidence="2">Uncharacterized protein</fullName>
    </submittedName>
</protein>